<dbReference type="SUPFAM" id="SSF64397">
    <property type="entry name" value="Hsp33 domain"/>
    <property type="match status" value="1"/>
</dbReference>
<evidence type="ECO:0000256" key="4">
    <source>
        <dbReference type="ARBA" id="ARBA00023186"/>
    </source>
</evidence>
<accession>A0ABQ1I612</accession>
<evidence type="ECO:0000256" key="6">
    <source>
        <dbReference type="HAMAP-Rule" id="MF_00117"/>
    </source>
</evidence>
<comment type="caution">
    <text evidence="7">The sequence shown here is derived from an EMBL/GenBank/DDBJ whole genome shotgun (WGS) entry which is preliminary data.</text>
</comment>
<dbReference type="NCBIfam" id="NF001033">
    <property type="entry name" value="PRK00114.1"/>
    <property type="match status" value="1"/>
</dbReference>
<gene>
    <name evidence="6 7" type="primary">hslO</name>
    <name evidence="7" type="ORF">GCM10007414_27090</name>
</gene>
<evidence type="ECO:0000256" key="2">
    <source>
        <dbReference type="ARBA" id="ARBA00022833"/>
    </source>
</evidence>
<protein>
    <recommendedName>
        <fullName evidence="6">33 kDa chaperonin</fullName>
    </recommendedName>
    <alternativeName>
        <fullName evidence="6">Heat shock protein 33 homolog</fullName>
        <shortName evidence="6">HSP33</shortName>
    </alternativeName>
</protein>
<sequence length="293" mass="33154">MKQDILNRYIFEEYNLRGELVQLQQSYQEIIEQKNYPTPVKSLIGEMLAATCLLTATLKFEGDITVQLQGDGPLAVIAVSGTDQQAMRATARYEGDIKDGASFSELVGTGHIVITITPTQGERYQGIVNIDPKGVAASIESYFQQSEQLNTRLWLYTGMLEGKAYASGLFLQALPAQTESDDESFELIATLSETTTAQESFELDAEQLLFRLYHEHKVRLYEPQQVSFKCSCSKERCETALQNIDRKELLEICHERGHISMHCDYCGHDYQFTENDIENIFTRNLSTNPAKIH</sequence>
<evidence type="ECO:0000256" key="3">
    <source>
        <dbReference type="ARBA" id="ARBA00023157"/>
    </source>
</evidence>
<keyword evidence="1 6" id="KW-0963">Cytoplasm</keyword>
<dbReference type="PANTHER" id="PTHR30111">
    <property type="entry name" value="33 KDA CHAPERONIN"/>
    <property type="match status" value="1"/>
</dbReference>
<comment type="function">
    <text evidence="6">Redox regulated molecular chaperone. Protects both thermally unfolding and oxidatively damaged proteins from irreversible aggregation. Plays an important role in the bacterial defense system toward oxidative stress.</text>
</comment>
<dbReference type="InterPro" id="IPR023212">
    <property type="entry name" value="Hsp33_helix_hairpin_bin_dom_sf"/>
</dbReference>
<name>A0ABQ1I612_9ALTE</name>
<dbReference type="Pfam" id="PF01430">
    <property type="entry name" value="HSP33"/>
    <property type="match status" value="1"/>
</dbReference>
<dbReference type="CDD" id="cd00498">
    <property type="entry name" value="Hsp33"/>
    <property type="match status" value="1"/>
</dbReference>
<dbReference type="EMBL" id="BMDY01000016">
    <property type="protein sequence ID" value="GGB12245.1"/>
    <property type="molecule type" value="Genomic_DNA"/>
</dbReference>
<dbReference type="SUPFAM" id="SSF118352">
    <property type="entry name" value="HSP33 redox switch-like"/>
    <property type="match status" value="1"/>
</dbReference>
<reference evidence="8" key="1">
    <citation type="journal article" date="2019" name="Int. J. Syst. Evol. Microbiol.">
        <title>The Global Catalogue of Microorganisms (GCM) 10K type strain sequencing project: providing services to taxonomists for standard genome sequencing and annotation.</title>
        <authorList>
            <consortium name="The Broad Institute Genomics Platform"/>
            <consortium name="The Broad Institute Genome Sequencing Center for Infectious Disease"/>
            <person name="Wu L."/>
            <person name="Ma J."/>
        </authorList>
    </citation>
    <scope>NUCLEOTIDE SEQUENCE [LARGE SCALE GENOMIC DNA]</scope>
    <source>
        <strain evidence="8">CGMCC 1.10131</strain>
    </source>
</reference>
<evidence type="ECO:0000313" key="8">
    <source>
        <dbReference type="Proteomes" id="UP000651977"/>
    </source>
</evidence>
<evidence type="ECO:0000313" key="7">
    <source>
        <dbReference type="EMBL" id="GGB12245.1"/>
    </source>
</evidence>
<proteinExistence type="inferred from homology"/>
<comment type="PTM">
    <text evidence="6">Under oxidizing conditions two disulfide bonds are formed involving the reactive cysteines. Under reducing conditions zinc is bound to the reactive cysteines and the protein is inactive.</text>
</comment>
<dbReference type="InterPro" id="IPR016153">
    <property type="entry name" value="Heat_shock_Hsp33_N"/>
</dbReference>
<dbReference type="Gene3D" id="3.55.30.10">
    <property type="entry name" value="Hsp33 domain"/>
    <property type="match status" value="1"/>
</dbReference>
<dbReference type="RefSeq" id="WP_055733805.1">
    <property type="nucleotide sequence ID" value="NZ_BMDY01000016.1"/>
</dbReference>
<feature type="disulfide bond" description="Redox-active" evidence="6">
    <location>
        <begin position="230"/>
        <end position="232"/>
    </location>
</feature>
<dbReference type="Proteomes" id="UP000651977">
    <property type="component" value="Unassembled WGS sequence"/>
</dbReference>
<keyword evidence="8" id="KW-1185">Reference proteome</keyword>
<dbReference type="HAMAP" id="MF_00117">
    <property type="entry name" value="HslO"/>
    <property type="match status" value="1"/>
</dbReference>
<evidence type="ECO:0000256" key="1">
    <source>
        <dbReference type="ARBA" id="ARBA00022490"/>
    </source>
</evidence>
<feature type="disulfide bond" description="Redox-active" evidence="6">
    <location>
        <begin position="263"/>
        <end position="266"/>
    </location>
</feature>
<keyword evidence="5 6" id="KW-0676">Redox-active center</keyword>
<organism evidence="7 8">
    <name type="scientific">Agarivorans gilvus</name>
    <dbReference type="NCBI Taxonomy" id="680279"/>
    <lineage>
        <taxon>Bacteria</taxon>
        <taxon>Pseudomonadati</taxon>
        <taxon>Pseudomonadota</taxon>
        <taxon>Gammaproteobacteria</taxon>
        <taxon>Alteromonadales</taxon>
        <taxon>Alteromonadaceae</taxon>
        <taxon>Agarivorans</taxon>
    </lineage>
</organism>
<dbReference type="PIRSF" id="PIRSF005261">
    <property type="entry name" value="Heat_shock_Hsp33"/>
    <property type="match status" value="1"/>
</dbReference>
<dbReference type="InterPro" id="IPR016154">
    <property type="entry name" value="Heat_shock_Hsp33_C"/>
</dbReference>
<dbReference type="PANTHER" id="PTHR30111:SF1">
    <property type="entry name" value="33 KDA CHAPERONIN"/>
    <property type="match status" value="1"/>
</dbReference>
<evidence type="ECO:0000256" key="5">
    <source>
        <dbReference type="ARBA" id="ARBA00023284"/>
    </source>
</evidence>
<comment type="similarity">
    <text evidence="6">Belongs to the HSP33 family.</text>
</comment>
<keyword evidence="2 6" id="KW-0862">Zinc</keyword>
<dbReference type="Gene3D" id="3.90.1280.10">
    <property type="entry name" value="HSP33 redox switch-like"/>
    <property type="match status" value="1"/>
</dbReference>
<keyword evidence="4 6" id="KW-0143">Chaperone</keyword>
<keyword evidence="3 6" id="KW-1015">Disulfide bond</keyword>
<dbReference type="InterPro" id="IPR000397">
    <property type="entry name" value="Heat_shock_Hsp33"/>
</dbReference>
<dbReference type="Gene3D" id="1.10.287.480">
    <property type="entry name" value="helix hairpin bin"/>
    <property type="match status" value="1"/>
</dbReference>
<comment type="subcellular location">
    <subcellularLocation>
        <location evidence="6">Cytoplasm</location>
    </subcellularLocation>
</comment>